<gene>
    <name evidence="1" type="ORF">HP467_07200</name>
</gene>
<dbReference type="EMBL" id="JABMCG010000095">
    <property type="protein sequence ID" value="NUU27898.1"/>
    <property type="molecule type" value="Genomic_DNA"/>
</dbReference>
<evidence type="ECO:0008006" key="3">
    <source>
        <dbReference type="Google" id="ProtNLM"/>
    </source>
</evidence>
<reference evidence="1 2" key="1">
    <citation type="submission" date="2020-05" db="EMBL/GenBank/DDBJ databases">
        <title>Genome Sequencing of Type Strains.</title>
        <authorList>
            <person name="Lemaire J.F."/>
            <person name="Inderbitzin P."/>
            <person name="Gregorio O.A."/>
            <person name="Collins S.B."/>
            <person name="Wespe N."/>
            <person name="Knight-Connoni V."/>
        </authorList>
    </citation>
    <scope>NUCLEOTIDE SEQUENCE [LARGE SCALE GENOMIC DNA]</scope>
    <source>
        <strain evidence="1 2">DSM 20512</strain>
    </source>
</reference>
<sequence>MRASSAGMRSVITGASFTARWVADVIANGERVMQDLPCTAPDFTDDDSQMVQSTGSLTFVYQGDFADSIAPQGVADVLSPFGTQVWVYVLIGDGPAFSERVLMGQYLITDNPTINTTRMLFMGAPVAVGDTIGVTLSDLFYGVQVDRFYVPGSPKSLTSGWNEVQRLTGLPVTRTVPDAPIPTQVAYQEDRLQAVYDVANYALDAVPFVTPDGTVSMRPNEWTDPVDVLEHGDGNLISVGRSMSDEDVYNAVVVRSYDSSDGSAVLAAAEITDGPLRTSELDGSLSPFRRRPKFYSSQYIRSRPQAQAYVNTWLPRVSKLTGVELVLTETFNPLRQLGDVITVREIGVTTTARVSSIHRTDGRTQEVKAVVSQ</sequence>
<dbReference type="AlphaFoldDB" id="A0A850DTQ2"/>
<dbReference type="RefSeq" id="WP_175325729.1">
    <property type="nucleotide sequence ID" value="NZ_BAAAWP010000001.1"/>
</dbReference>
<protein>
    <recommendedName>
        <fullName evidence="3">DUF5047 domain-containing protein</fullName>
    </recommendedName>
</protein>
<comment type="caution">
    <text evidence="1">The sequence shown here is derived from an EMBL/GenBank/DDBJ whole genome shotgun (WGS) entry which is preliminary data.</text>
</comment>
<evidence type="ECO:0000313" key="1">
    <source>
        <dbReference type="EMBL" id="NUU27898.1"/>
    </source>
</evidence>
<accession>A0A850DTQ2</accession>
<evidence type="ECO:0000313" key="2">
    <source>
        <dbReference type="Proteomes" id="UP000539146"/>
    </source>
</evidence>
<dbReference type="Proteomes" id="UP000539146">
    <property type="component" value="Unassembled WGS sequence"/>
</dbReference>
<name>A0A850DTQ2_9MICO</name>
<proteinExistence type="predicted"/>
<organism evidence="1 2">
    <name type="scientific">Curtobacterium citreum</name>
    <dbReference type="NCBI Taxonomy" id="2036"/>
    <lineage>
        <taxon>Bacteria</taxon>
        <taxon>Bacillati</taxon>
        <taxon>Actinomycetota</taxon>
        <taxon>Actinomycetes</taxon>
        <taxon>Micrococcales</taxon>
        <taxon>Microbacteriaceae</taxon>
        <taxon>Curtobacterium</taxon>
    </lineage>
</organism>